<keyword evidence="11" id="KW-1185">Reference proteome</keyword>
<dbReference type="GO" id="GO:0004518">
    <property type="term" value="F:nuclease activity"/>
    <property type="evidence" value="ECO:0007669"/>
    <property type="project" value="UniProtKB-KW"/>
</dbReference>
<feature type="domain" description="DDE Tnp4" evidence="9">
    <location>
        <begin position="34"/>
        <end position="200"/>
    </location>
</feature>
<evidence type="ECO:0000256" key="7">
    <source>
        <dbReference type="ARBA" id="ARBA00023242"/>
    </source>
</evidence>
<proteinExistence type="inferred from homology"/>
<keyword evidence="7" id="KW-0539">Nucleus</keyword>
<dbReference type="PANTHER" id="PTHR22930">
    <property type="match status" value="1"/>
</dbReference>
<comment type="similarity">
    <text evidence="3">Belongs to the HARBI1 family.</text>
</comment>
<organism evidence="10 11">
    <name type="scientific">Allacma fusca</name>
    <dbReference type="NCBI Taxonomy" id="39272"/>
    <lineage>
        <taxon>Eukaryota</taxon>
        <taxon>Metazoa</taxon>
        <taxon>Ecdysozoa</taxon>
        <taxon>Arthropoda</taxon>
        <taxon>Hexapoda</taxon>
        <taxon>Collembola</taxon>
        <taxon>Symphypleona</taxon>
        <taxon>Sminthuridae</taxon>
        <taxon>Allacma</taxon>
    </lineage>
</organism>
<evidence type="ECO:0000256" key="6">
    <source>
        <dbReference type="ARBA" id="ARBA00022801"/>
    </source>
</evidence>
<feature type="region of interest" description="Disordered" evidence="8">
    <location>
        <begin position="286"/>
        <end position="319"/>
    </location>
</feature>
<evidence type="ECO:0000313" key="10">
    <source>
        <dbReference type="EMBL" id="CAG7730450.1"/>
    </source>
</evidence>
<keyword evidence="4" id="KW-0540">Nuclease</keyword>
<evidence type="ECO:0000259" key="9">
    <source>
        <dbReference type="Pfam" id="PF13359"/>
    </source>
</evidence>
<evidence type="ECO:0000256" key="1">
    <source>
        <dbReference type="ARBA" id="ARBA00001968"/>
    </source>
</evidence>
<evidence type="ECO:0000256" key="3">
    <source>
        <dbReference type="ARBA" id="ARBA00006958"/>
    </source>
</evidence>
<comment type="caution">
    <text evidence="10">The sequence shown here is derived from an EMBL/GenBank/DDBJ whole genome shotgun (WGS) entry which is preliminary data.</text>
</comment>
<dbReference type="Pfam" id="PF13359">
    <property type="entry name" value="DDE_Tnp_4"/>
    <property type="match status" value="1"/>
</dbReference>
<protein>
    <recommendedName>
        <fullName evidence="9">DDE Tnp4 domain-containing protein</fullName>
    </recommendedName>
</protein>
<evidence type="ECO:0000256" key="4">
    <source>
        <dbReference type="ARBA" id="ARBA00022722"/>
    </source>
</evidence>
<keyword evidence="6" id="KW-0378">Hydrolase</keyword>
<evidence type="ECO:0000256" key="5">
    <source>
        <dbReference type="ARBA" id="ARBA00022723"/>
    </source>
</evidence>
<evidence type="ECO:0000313" key="11">
    <source>
        <dbReference type="Proteomes" id="UP000708208"/>
    </source>
</evidence>
<feature type="compositionally biased region" description="Polar residues" evidence="8">
    <location>
        <begin position="295"/>
        <end position="307"/>
    </location>
</feature>
<comment type="subcellular location">
    <subcellularLocation>
        <location evidence="2">Nucleus</location>
    </subcellularLocation>
</comment>
<dbReference type="GO" id="GO:0016787">
    <property type="term" value="F:hydrolase activity"/>
    <property type="evidence" value="ECO:0007669"/>
    <property type="project" value="UniProtKB-KW"/>
</dbReference>
<feature type="non-terminal residue" evidence="10">
    <location>
        <position position="1"/>
    </location>
</feature>
<comment type="cofactor">
    <cofactor evidence="1">
        <name>a divalent metal cation</name>
        <dbReference type="ChEBI" id="CHEBI:60240"/>
    </cofactor>
</comment>
<dbReference type="PANTHER" id="PTHR22930:SF269">
    <property type="entry name" value="NUCLEASE HARBI1-LIKE PROTEIN"/>
    <property type="match status" value="1"/>
</dbReference>
<dbReference type="EMBL" id="CAJVCH010194633">
    <property type="protein sequence ID" value="CAG7730450.1"/>
    <property type="molecule type" value="Genomic_DNA"/>
</dbReference>
<evidence type="ECO:0000256" key="8">
    <source>
        <dbReference type="SAM" id="MobiDB-lite"/>
    </source>
</evidence>
<evidence type="ECO:0000256" key="2">
    <source>
        <dbReference type="ARBA" id="ARBA00004123"/>
    </source>
</evidence>
<sequence length="382" mass="42453">MEMEYLQEPKAEDWIHIAEKFETRWNFPNCCGSIDGKHIRIKAPSNSGSVFYNYKSFFSIVLLAIATADYKFALVDIGSPGSMSDGGILRRSAIGAKMENGELDLPQTRHSASGALIPPVFIGDDAFPLKPYLLKPYAGRSTNELQLPDQIFNYRLSRARMVVENTFGIFSARWRIFEVPIDADHDTVMLITKTCVILHNFLTQRGDLNGITADREENGTLIPGSWRAVVANDIGMANIPHQGSNNAAQEAFKIRSNFRDYFMSPEDASKKKILCLDTSDLTSSLPPGMPLAHSPKSSASTLEYSTPSEKRKAEAISPNHSLQYPTILHKIHRQDTQAHMESTTDFDRLAALILSTKSEILTATKTEIKAIESNLATLIDVK</sequence>
<keyword evidence="5" id="KW-0479">Metal-binding</keyword>
<accession>A0A8J2KQX4</accession>
<dbReference type="InterPro" id="IPR045249">
    <property type="entry name" value="HARBI1-like"/>
</dbReference>
<dbReference type="InterPro" id="IPR027806">
    <property type="entry name" value="HARBI1_dom"/>
</dbReference>
<dbReference type="GO" id="GO:0046872">
    <property type="term" value="F:metal ion binding"/>
    <property type="evidence" value="ECO:0007669"/>
    <property type="project" value="UniProtKB-KW"/>
</dbReference>
<name>A0A8J2KQX4_9HEXA</name>
<dbReference type="GO" id="GO:0005634">
    <property type="term" value="C:nucleus"/>
    <property type="evidence" value="ECO:0007669"/>
    <property type="project" value="UniProtKB-SubCell"/>
</dbReference>
<dbReference type="Proteomes" id="UP000708208">
    <property type="component" value="Unassembled WGS sequence"/>
</dbReference>
<gene>
    <name evidence="10" type="ORF">AFUS01_LOCUS19094</name>
</gene>
<dbReference type="OrthoDB" id="6576773at2759"/>
<reference evidence="10" key="1">
    <citation type="submission" date="2021-06" db="EMBL/GenBank/DDBJ databases">
        <authorList>
            <person name="Hodson N. C."/>
            <person name="Mongue J. A."/>
            <person name="Jaron S. K."/>
        </authorList>
    </citation>
    <scope>NUCLEOTIDE SEQUENCE</scope>
</reference>
<dbReference type="AlphaFoldDB" id="A0A8J2KQX4"/>